<dbReference type="Proteomes" id="UP001519887">
    <property type="component" value="Unassembled WGS sequence"/>
</dbReference>
<keyword evidence="2" id="KW-1185">Reference proteome</keyword>
<comment type="caution">
    <text evidence="1">The sequence shown here is derived from an EMBL/GenBank/DDBJ whole genome shotgun (WGS) entry which is preliminary data.</text>
</comment>
<accession>A0ABS7CAN2</accession>
<dbReference type="InterPro" id="IPR029068">
    <property type="entry name" value="Glyas_Bleomycin-R_OHBP_Dase"/>
</dbReference>
<name>A0ABS7CAN2_9BACL</name>
<organism evidence="1 2">
    <name type="scientific">Paenibacillus sepulcri</name>
    <dbReference type="NCBI Taxonomy" id="359917"/>
    <lineage>
        <taxon>Bacteria</taxon>
        <taxon>Bacillati</taxon>
        <taxon>Bacillota</taxon>
        <taxon>Bacilli</taxon>
        <taxon>Bacillales</taxon>
        <taxon>Paenibacillaceae</taxon>
        <taxon>Paenibacillus</taxon>
    </lineage>
</organism>
<gene>
    <name evidence="1" type="ORF">K0U00_27000</name>
</gene>
<dbReference type="EMBL" id="JAHZIK010000933">
    <property type="protein sequence ID" value="MBW7457696.1"/>
    <property type="molecule type" value="Genomic_DNA"/>
</dbReference>
<reference evidence="1 2" key="1">
    <citation type="submission" date="2021-07" db="EMBL/GenBank/DDBJ databases">
        <title>Paenibacillus radiodurans sp. nov., isolated from the southeastern edge of Tengger Desert.</title>
        <authorList>
            <person name="Zhang G."/>
        </authorList>
    </citation>
    <scope>NUCLEOTIDE SEQUENCE [LARGE SCALE GENOMIC DNA]</scope>
    <source>
        <strain evidence="1 2">CCM 7311</strain>
    </source>
</reference>
<dbReference type="Gene3D" id="3.10.180.10">
    <property type="entry name" value="2,3-Dihydroxybiphenyl 1,2-Dioxygenase, domain 1"/>
    <property type="match status" value="1"/>
</dbReference>
<feature type="non-terminal residue" evidence="1">
    <location>
        <position position="104"/>
    </location>
</feature>
<proteinExistence type="predicted"/>
<sequence>MAKLVPYIFSEDAHAQGNYYAEVLRGEIVNLRHYSDLPDMPQEMQEKVLHLELRAGDLKLYMADTTPARAGNRIDLTLECRSEEEGAGIFDKLAREGKVIFPFG</sequence>
<protein>
    <submittedName>
        <fullName evidence="1">VOC family protein</fullName>
    </submittedName>
</protein>
<evidence type="ECO:0000313" key="2">
    <source>
        <dbReference type="Proteomes" id="UP001519887"/>
    </source>
</evidence>
<dbReference type="SUPFAM" id="SSF54593">
    <property type="entry name" value="Glyoxalase/Bleomycin resistance protein/Dihydroxybiphenyl dioxygenase"/>
    <property type="match status" value="1"/>
</dbReference>
<evidence type="ECO:0000313" key="1">
    <source>
        <dbReference type="EMBL" id="MBW7457696.1"/>
    </source>
</evidence>